<keyword evidence="4 8" id="KW-0547">Nucleotide-binding</keyword>
<dbReference type="Gene3D" id="3.30.1330.20">
    <property type="entry name" value="Tubulin/FtsZ, C-terminal domain"/>
    <property type="match status" value="1"/>
</dbReference>
<keyword evidence="6 8" id="KW-0717">Septation</keyword>
<feature type="domain" description="Tubulin/FtsZ 2-layer sandwich" evidence="12">
    <location>
        <begin position="208"/>
        <end position="325"/>
    </location>
</feature>
<dbReference type="SUPFAM" id="SSF52490">
    <property type="entry name" value="Tubulin nucleotide-binding domain-like"/>
    <property type="match status" value="1"/>
</dbReference>
<feature type="binding site" evidence="8">
    <location>
        <position position="140"/>
    </location>
    <ligand>
        <name>GTP</name>
        <dbReference type="ChEBI" id="CHEBI:37565"/>
    </ligand>
</feature>
<dbReference type="GO" id="GO:0005525">
    <property type="term" value="F:GTP binding"/>
    <property type="evidence" value="ECO:0007669"/>
    <property type="project" value="UniProtKB-UniRule"/>
</dbReference>
<evidence type="ECO:0000256" key="3">
    <source>
        <dbReference type="ARBA" id="ARBA00022618"/>
    </source>
</evidence>
<dbReference type="PRINTS" id="PR00423">
    <property type="entry name" value="CELLDVISFTSZ"/>
</dbReference>
<dbReference type="PANTHER" id="PTHR30314:SF3">
    <property type="entry name" value="MITOCHONDRIAL DIVISION PROTEIN FSZA"/>
    <property type="match status" value="1"/>
</dbReference>
<dbReference type="GO" id="GO:0032153">
    <property type="term" value="C:cell division site"/>
    <property type="evidence" value="ECO:0007669"/>
    <property type="project" value="UniProtKB-UniRule"/>
</dbReference>
<dbReference type="InterPro" id="IPR037103">
    <property type="entry name" value="Tubulin/FtsZ-like_C"/>
</dbReference>
<evidence type="ECO:0000259" key="12">
    <source>
        <dbReference type="SMART" id="SM00865"/>
    </source>
</evidence>
<dbReference type="InterPro" id="IPR045061">
    <property type="entry name" value="FtsZ/CetZ"/>
</dbReference>
<evidence type="ECO:0000313" key="13">
    <source>
        <dbReference type="EMBL" id="OIP96636.1"/>
    </source>
</evidence>
<evidence type="ECO:0000256" key="8">
    <source>
        <dbReference type="HAMAP-Rule" id="MF_00909"/>
    </source>
</evidence>
<evidence type="ECO:0000256" key="2">
    <source>
        <dbReference type="ARBA" id="ARBA00022490"/>
    </source>
</evidence>
<dbReference type="HAMAP" id="MF_00909">
    <property type="entry name" value="FtsZ"/>
    <property type="match status" value="1"/>
</dbReference>
<protein>
    <recommendedName>
        <fullName evidence="8 9">Cell division protein FtsZ</fullName>
    </recommendedName>
</protein>
<dbReference type="InterPro" id="IPR036525">
    <property type="entry name" value="Tubulin/FtsZ_GTPase_sf"/>
</dbReference>
<sequence length="379" mass="39970">MAREQDAVLNNFAKIKVIGMGGGGNNAVNQMVRLGVKGIDFVAVNTDLQALNTADAPIKLQIGAKVTKGLGSGANPEVGRKACEESREDLTELVKGVDMVFITAGMGGGSGTGGAPVLAEICRQAGVLTVAVVTKPFSFEGARRRTLADQGIRELKQHVDTLIVIPNDRVLQIADDNTSFLDAFRLVDDVLRQGVQGISDLIVLPGLINVDFADVRTIMENAGSALMGIGYGSDDNRAVDAAKAAISSPLLETSIHGAKGVLFNIVGGPDMGMKEINNAAQIIADAADPDANIIFGAVIDENMKGKIKITVIAAGFDEMAERVSAPKEFSKISHGPLQAVDEEELEVPAFLRKNKPLKTPVSSELPAPSADQRDMFKKN</sequence>
<keyword evidence="7 8" id="KW-0131">Cell cycle</keyword>
<evidence type="ECO:0000256" key="10">
    <source>
        <dbReference type="SAM" id="MobiDB-lite"/>
    </source>
</evidence>
<evidence type="ECO:0000256" key="7">
    <source>
        <dbReference type="ARBA" id="ARBA00023306"/>
    </source>
</evidence>
<dbReference type="GO" id="GO:0051258">
    <property type="term" value="P:protein polymerization"/>
    <property type="evidence" value="ECO:0007669"/>
    <property type="project" value="UniProtKB-UniRule"/>
</dbReference>
<evidence type="ECO:0000256" key="6">
    <source>
        <dbReference type="ARBA" id="ARBA00023210"/>
    </source>
</evidence>
<dbReference type="EMBL" id="MNZT01000081">
    <property type="protein sequence ID" value="OIP96636.1"/>
    <property type="molecule type" value="Genomic_DNA"/>
</dbReference>
<keyword evidence="5 8" id="KW-0342">GTP-binding</keyword>
<feature type="binding site" evidence="8">
    <location>
        <begin position="22"/>
        <end position="26"/>
    </location>
    <ligand>
        <name>GTP</name>
        <dbReference type="ChEBI" id="CHEBI:37565"/>
    </ligand>
</feature>
<name>A0A1J5IHU2_9BACT</name>
<dbReference type="InterPro" id="IPR003008">
    <property type="entry name" value="Tubulin_FtsZ_GTPase"/>
</dbReference>
<evidence type="ECO:0000256" key="9">
    <source>
        <dbReference type="NCBIfam" id="TIGR00065"/>
    </source>
</evidence>
<comment type="subcellular location">
    <subcellularLocation>
        <location evidence="8">Cytoplasm</location>
    </subcellularLocation>
    <text evidence="8">Assembles at midcell at the inner surface of the cytoplasmic membrane.</text>
</comment>
<dbReference type="InterPro" id="IPR008280">
    <property type="entry name" value="Tub_FtsZ_C"/>
</dbReference>
<proteinExistence type="inferred from homology"/>
<dbReference type="InterPro" id="IPR024757">
    <property type="entry name" value="FtsZ_C"/>
</dbReference>
<dbReference type="SMART" id="SM00864">
    <property type="entry name" value="Tubulin"/>
    <property type="match status" value="1"/>
</dbReference>
<dbReference type="CDD" id="cd02201">
    <property type="entry name" value="FtsZ_type1"/>
    <property type="match status" value="1"/>
</dbReference>
<feature type="binding site" evidence="8">
    <location>
        <begin position="109"/>
        <end position="111"/>
    </location>
    <ligand>
        <name>GTP</name>
        <dbReference type="ChEBI" id="CHEBI:37565"/>
    </ligand>
</feature>
<feature type="binding site" evidence="8">
    <location>
        <position position="188"/>
    </location>
    <ligand>
        <name>GTP</name>
        <dbReference type="ChEBI" id="CHEBI:37565"/>
    </ligand>
</feature>
<dbReference type="STRING" id="1817892.AUK40_04735"/>
<dbReference type="Proteomes" id="UP000183245">
    <property type="component" value="Unassembled WGS sequence"/>
</dbReference>
<feature type="domain" description="Tubulin/FtsZ GTPase" evidence="11">
    <location>
        <begin position="14"/>
        <end position="206"/>
    </location>
</feature>
<dbReference type="SUPFAM" id="SSF55307">
    <property type="entry name" value="Tubulin C-terminal domain-like"/>
    <property type="match status" value="1"/>
</dbReference>
<dbReference type="Gene3D" id="3.40.50.1440">
    <property type="entry name" value="Tubulin/FtsZ, GTPase domain"/>
    <property type="match status" value="1"/>
</dbReference>
<accession>A0A1J5IHU2</accession>
<dbReference type="Pfam" id="PF12327">
    <property type="entry name" value="FtsZ_C"/>
    <property type="match status" value="1"/>
</dbReference>
<evidence type="ECO:0000256" key="4">
    <source>
        <dbReference type="ARBA" id="ARBA00022741"/>
    </source>
</evidence>
<dbReference type="GO" id="GO:0043093">
    <property type="term" value="P:FtsZ-dependent cytokinesis"/>
    <property type="evidence" value="ECO:0007669"/>
    <property type="project" value="UniProtKB-UniRule"/>
</dbReference>
<comment type="subunit">
    <text evidence="8">Homodimer. Polymerizes to form a dynamic ring structure in a strictly GTP-dependent manner. Interacts directly with several other division proteins.</text>
</comment>
<dbReference type="NCBIfam" id="TIGR00065">
    <property type="entry name" value="ftsZ"/>
    <property type="match status" value="1"/>
</dbReference>
<feature type="region of interest" description="Disordered" evidence="10">
    <location>
        <begin position="358"/>
        <end position="379"/>
    </location>
</feature>
<keyword evidence="3 8" id="KW-0132">Cell division</keyword>
<organism evidence="13 14">
    <name type="scientific">Candidatus Wirthbacteria bacterium CG2_30_54_11</name>
    <dbReference type="NCBI Taxonomy" id="1817892"/>
    <lineage>
        <taxon>Bacteria</taxon>
        <taxon>Candidatus Wirthbacteria</taxon>
    </lineage>
</organism>
<keyword evidence="2 8" id="KW-0963">Cytoplasm</keyword>
<evidence type="ECO:0000313" key="14">
    <source>
        <dbReference type="Proteomes" id="UP000183245"/>
    </source>
</evidence>
<comment type="similarity">
    <text evidence="1 8">Belongs to the FtsZ family.</text>
</comment>
<dbReference type="InterPro" id="IPR018316">
    <property type="entry name" value="Tubulin/FtsZ_2-layer-sand-dom"/>
</dbReference>
<feature type="binding site" evidence="8">
    <location>
        <position position="144"/>
    </location>
    <ligand>
        <name>GTP</name>
        <dbReference type="ChEBI" id="CHEBI:37565"/>
    </ligand>
</feature>
<reference evidence="13 14" key="1">
    <citation type="journal article" date="2016" name="Environ. Microbiol.">
        <title>Genomic resolution of a cold subsurface aquifer community provides metabolic insights for novel microbes adapted to high CO concentrations.</title>
        <authorList>
            <person name="Probst A.J."/>
            <person name="Castelle C.J."/>
            <person name="Singh A."/>
            <person name="Brown C.T."/>
            <person name="Anantharaman K."/>
            <person name="Sharon I."/>
            <person name="Hug L.A."/>
            <person name="Burstein D."/>
            <person name="Emerson J.B."/>
            <person name="Thomas B.C."/>
            <person name="Banfield J.F."/>
        </authorList>
    </citation>
    <scope>NUCLEOTIDE SEQUENCE [LARGE SCALE GENOMIC DNA]</scope>
    <source>
        <strain evidence="13">CG2_30_54_11</strain>
    </source>
</reference>
<dbReference type="AlphaFoldDB" id="A0A1J5IHU2"/>
<dbReference type="GO" id="GO:0005737">
    <property type="term" value="C:cytoplasm"/>
    <property type="evidence" value="ECO:0007669"/>
    <property type="project" value="UniProtKB-SubCell"/>
</dbReference>
<dbReference type="PROSITE" id="PS01134">
    <property type="entry name" value="FTSZ_1"/>
    <property type="match status" value="1"/>
</dbReference>
<comment type="function">
    <text evidence="8">Essential cell division protein that forms a contractile ring structure (Z ring) at the future cell division site. The regulation of the ring assembly controls the timing and the location of cell division. One of the functions of the FtsZ ring is to recruit other cell division proteins to the septum to produce a new cell wall between the dividing cells. Binds GTP and shows GTPase activity.</text>
</comment>
<dbReference type="FunFam" id="3.40.50.1440:FF:000023">
    <property type="entry name" value="Cell division protein FtsZ"/>
    <property type="match status" value="1"/>
</dbReference>
<dbReference type="GO" id="GO:0000917">
    <property type="term" value="P:division septum assembly"/>
    <property type="evidence" value="ECO:0007669"/>
    <property type="project" value="UniProtKB-KW"/>
</dbReference>
<evidence type="ECO:0000256" key="5">
    <source>
        <dbReference type="ARBA" id="ARBA00023134"/>
    </source>
</evidence>
<dbReference type="InterPro" id="IPR000158">
    <property type="entry name" value="Cell_div_FtsZ"/>
</dbReference>
<dbReference type="GO" id="GO:0003924">
    <property type="term" value="F:GTPase activity"/>
    <property type="evidence" value="ECO:0007669"/>
    <property type="project" value="UniProtKB-UniRule"/>
</dbReference>
<comment type="caution">
    <text evidence="13">The sequence shown here is derived from an EMBL/GenBank/DDBJ whole genome shotgun (WGS) entry which is preliminary data.</text>
</comment>
<dbReference type="SMART" id="SM00865">
    <property type="entry name" value="Tubulin_C"/>
    <property type="match status" value="1"/>
</dbReference>
<evidence type="ECO:0000256" key="1">
    <source>
        <dbReference type="ARBA" id="ARBA00009690"/>
    </source>
</evidence>
<dbReference type="Pfam" id="PF00091">
    <property type="entry name" value="Tubulin"/>
    <property type="match status" value="1"/>
</dbReference>
<gene>
    <name evidence="8" type="primary">ftsZ</name>
    <name evidence="13" type="ORF">AUK40_04735</name>
</gene>
<dbReference type="PANTHER" id="PTHR30314">
    <property type="entry name" value="CELL DIVISION PROTEIN FTSZ-RELATED"/>
    <property type="match status" value="1"/>
</dbReference>
<evidence type="ECO:0000259" key="11">
    <source>
        <dbReference type="SMART" id="SM00864"/>
    </source>
</evidence>
<dbReference type="InterPro" id="IPR020805">
    <property type="entry name" value="Cell_div_FtsZ_CS"/>
</dbReference>